<keyword evidence="2" id="KW-1185">Reference proteome</keyword>
<dbReference type="RefSeq" id="WP_208266294.1">
    <property type="nucleotide sequence ID" value="NZ_BAAAGM010000091.1"/>
</dbReference>
<reference evidence="1 2" key="1">
    <citation type="submission" date="2021-03" db="EMBL/GenBank/DDBJ databases">
        <authorList>
            <person name="Kanchanasin P."/>
            <person name="Saeng-In P."/>
            <person name="Phongsopitanun W."/>
            <person name="Yuki M."/>
            <person name="Kudo T."/>
            <person name="Ohkuma M."/>
            <person name="Tanasupawat S."/>
        </authorList>
    </citation>
    <scope>NUCLEOTIDE SEQUENCE [LARGE SCALE GENOMIC DNA]</scope>
    <source>
        <strain evidence="1 2">L46</strain>
    </source>
</reference>
<evidence type="ECO:0000313" key="2">
    <source>
        <dbReference type="Proteomes" id="UP000666915"/>
    </source>
</evidence>
<proteinExistence type="predicted"/>
<dbReference type="Proteomes" id="UP000666915">
    <property type="component" value="Unassembled WGS sequence"/>
</dbReference>
<comment type="caution">
    <text evidence="1">The sequence shown here is derived from an EMBL/GenBank/DDBJ whole genome shotgun (WGS) entry which is preliminary data.</text>
</comment>
<evidence type="ECO:0000313" key="1">
    <source>
        <dbReference type="EMBL" id="MBO2437953.1"/>
    </source>
</evidence>
<organism evidence="1 2">
    <name type="scientific">Actinomadura nitritigenes</name>
    <dbReference type="NCBI Taxonomy" id="134602"/>
    <lineage>
        <taxon>Bacteria</taxon>
        <taxon>Bacillati</taxon>
        <taxon>Actinomycetota</taxon>
        <taxon>Actinomycetes</taxon>
        <taxon>Streptosporangiales</taxon>
        <taxon>Thermomonosporaceae</taxon>
        <taxon>Actinomadura</taxon>
    </lineage>
</organism>
<gene>
    <name evidence="1" type="ORF">J4557_10525</name>
</gene>
<name>A0ABS3QVF2_9ACTN</name>
<accession>A0ABS3QVF2</accession>
<protein>
    <submittedName>
        <fullName evidence="1">Uncharacterized protein</fullName>
    </submittedName>
</protein>
<sequence>MDAVRAIADTVLYEGHLLWPYRASAARTGKRWTIGGVLPKDEAERSGGRWTVSAEFLLEDGPETTVEFTLRFLHAVHRQMMDGDAPVHELKVGAGTYRTRREAREREITSGRLRLERLLRSPVRVPVAIAAGLDEKRIEGTARIIRTWDRVTGTVVLSAERAAPGAVRIRAVIVNTGPAEDRDEADRTGMLCAHLVSDASGGAFVSSAAPPAHLADAAAACHSDGLWPVLAGPRGGHGTVLAAPIVLYDWPQVAPQTPADLFGGAGLDRLLAELAAGDPRGGGRATTGTGRSER</sequence>
<dbReference type="EMBL" id="JAGEOK010000006">
    <property type="protein sequence ID" value="MBO2437953.1"/>
    <property type="molecule type" value="Genomic_DNA"/>
</dbReference>